<organism evidence="3 4">
    <name type="scientific">Platanthera zijinensis</name>
    <dbReference type="NCBI Taxonomy" id="2320716"/>
    <lineage>
        <taxon>Eukaryota</taxon>
        <taxon>Viridiplantae</taxon>
        <taxon>Streptophyta</taxon>
        <taxon>Embryophyta</taxon>
        <taxon>Tracheophyta</taxon>
        <taxon>Spermatophyta</taxon>
        <taxon>Magnoliopsida</taxon>
        <taxon>Liliopsida</taxon>
        <taxon>Asparagales</taxon>
        <taxon>Orchidaceae</taxon>
        <taxon>Orchidoideae</taxon>
        <taxon>Orchideae</taxon>
        <taxon>Orchidinae</taxon>
        <taxon>Platanthera</taxon>
    </lineage>
</organism>
<proteinExistence type="predicted"/>
<dbReference type="EMBL" id="JBBWWQ010000017">
    <property type="protein sequence ID" value="KAK8923856.1"/>
    <property type="molecule type" value="Genomic_DNA"/>
</dbReference>
<feature type="region of interest" description="Disordered" evidence="1">
    <location>
        <begin position="86"/>
        <end position="108"/>
    </location>
</feature>
<accession>A0AAP0FXX4</accession>
<dbReference type="PANTHER" id="PTHR33640">
    <property type="entry name" value="TRANSMEMBRANE PROTEIN"/>
    <property type="match status" value="1"/>
</dbReference>
<reference evidence="3 4" key="1">
    <citation type="journal article" date="2022" name="Nat. Plants">
        <title>Genomes of leafy and leafless Platanthera orchids illuminate the evolution of mycoheterotrophy.</title>
        <authorList>
            <person name="Li M.H."/>
            <person name="Liu K.W."/>
            <person name="Li Z."/>
            <person name="Lu H.C."/>
            <person name="Ye Q.L."/>
            <person name="Zhang D."/>
            <person name="Wang J.Y."/>
            <person name="Li Y.F."/>
            <person name="Zhong Z.M."/>
            <person name="Liu X."/>
            <person name="Yu X."/>
            <person name="Liu D.K."/>
            <person name="Tu X.D."/>
            <person name="Liu B."/>
            <person name="Hao Y."/>
            <person name="Liao X.Y."/>
            <person name="Jiang Y.T."/>
            <person name="Sun W.H."/>
            <person name="Chen J."/>
            <person name="Chen Y.Q."/>
            <person name="Ai Y."/>
            <person name="Zhai J.W."/>
            <person name="Wu S.S."/>
            <person name="Zhou Z."/>
            <person name="Hsiao Y.Y."/>
            <person name="Wu W.L."/>
            <person name="Chen Y.Y."/>
            <person name="Lin Y.F."/>
            <person name="Hsu J.L."/>
            <person name="Li C.Y."/>
            <person name="Wang Z.W."/>
            <person name="Zhao X."/>
            <person name="Zhong W.Y."/>
            <person name="Ma X.K."/>
            <person name="Ma L."/>
            <person name="Huang J."/>
            <person name="Chen G.Z."/>
            <person name="Huang M.Z."/>
            <person name="Huang L."/>
            <person name="Peng D.H."/>
            <person name="Luo Y.B."/>
            <person name="Zou S.Q."/>
            <person name="Chen S.P."/>
            <person name="Lan S."/>
            <person name="Tsai W.C."/>
            <person name="Van de Peer Y."/>
            <person name="Liu Z.J."/>
        </authorList>
    </citation>
    <scope>NUCLEOTIDE SEQUENCE [LARGE SCALE GENOMIC DNA]</scope>
    <source>
        <strain evidence="3">Lor287</strain>
    </source>
</reference>
<keyword evidence="2" id="KW-0812">Transmembrane</keyword>
<protein>
    <recommendedName>
        <fullName evidence="5">DUF4408 domain-containing protein</fullName>
    </recommendedName>
</protein>
<dbReference type="AlphaFoldDB" id="A0AAP0FXX4"/>
<comment type="caution">
    <text evidence="3">The sequence shown here is derived from an EMBL/GenBank/DDBJ whole genome shotgun (WGS) entry which is preliminary data.</text>
</comment>
<keyword evidence="2" id="KW-0472">Membrane</keyword>
<evidence type="ECO:0000313" key="4">
    <source>
        <dbReference type="Proteomes" id="UP001418222"/>
    </source>
</evidence>
<keyword evidence="4" id="KW-1185">Reference proteome</keyword>
<feature type="region of interest" description="Disordered" evidence="1">
    <location>
        <begin position="133"/>
        <end position="171"/>
    </location>
</feature>
<evidence type="ECO:0000256" key="1">
    <source>
        <dbReference type="SAM" id="MobiDB-lite"/>
    </source>
</evidence>
<evidence type="ECO:0000256" key="2">
    <source>
        <dbReference type="SAM" id="Phobius"/>
    </source>
</evidence>
<dbReference type="PANTHER" id="PTHR33640:SF8">
    <property type="entry name" value="TRANSMEMBRANE PROTEIN"/>
    <property type="match status" value="1"/>
</dbReference>
<gene>
    <name evidence="3" type="ORF">KSP39_PZI019511</name>
</gene>
<feature type="compositionally biased region" description="Basic and acidic residues" evidence="1">
    <location>
        <begin position="133"/>
        <end position="144"/>
    </location>
</feature>
<name>A0AAP0FXX4_9ASPA</name>
<evidence type="ECO:0000313" key="3">
    <source>
        <dbReference type="EMBL" id="KAK8923856.1"/>
    </source>
</evidence>
<feature type="transmembrane region" description="Helical" evidence="2">
    <location>
        <begin position="21"/>
        <end position="43"/>
    </location>
</feature>
<evidence type="ECO:0008006" key="5">
    <source>
        <dbReference type="Google" id="ProtNLM"/>
    </source>
</evidence>
<dbReference type="Proteomes" id="UP001418222">
    <property type="component" value="Unassembled WGS sequence"/>
</dbReference>
<sequence>METDKETPTRRIRRLRHIGRFLPYLKAAAALLLLSHSSFYFPVSPKNPSDFLRRAAAVLVRPGFVFLIGNAIILLLFAKSGQNSSSSESNSFPVSHPPPPPNLEPMEEMECDDKGFGVEICALNRSRSEKFERVREEGKLRRAETSLSRRSRKGVSAQDRGDSEGVDDGEQFRRTIEEFIAKQQRFQREECSPLFNSPPE</sequence>
<keyword evidence="2" id="KW-1133">Transmembrane helix</keyword>
<feature type="transmembrane region" description="Helical" evidence="2">
    <location>
        <begin position="55"/>
        <end position="77"/>
    </location>
</feature>